<evidence type="ECO:0000256" key="13">
    <source>
        <dbReference type="PIRNR" id="PIRNR006609"/>
    </source>
</evidence>
<comment type="subcellular location">
    <subcellularLocation>
        <location evidence="2">Cytoplasm</location>
    </subcellularLocation>
    <subcellularLocation>
        <location evidence="1 13">Nucleus</location>
    </subcellularLocation>
</comment>
<dbReference type="InterPro" id="IPR010920">
    <property type="entry name" value="LSM_dom_sf"/>
</dbReference>
<evidence type="ECO:0000313" key="15">
    <source>
        <dbReference type="EMBL" id="CDO94210.1"/>
    </source>
</evidence>
<evidence type="ECO:0000256" key="12">
    <source>
        <dbReference type="ARBA" id="ARBA00023274"/>
    </source>
</evidence>
<dbReference type="GO" id="GO:0003723">
    <property type="term" value="F:RNA binding"/>
    <property type="evidence" value="ECO:0007669"/>
    <property type="project" value="UniProtKB-UniRule"/>
</dbReference>
<keyword evidence="9 13" id="KW-0694">RNA-binding</keyword>
<keyword evidence="8 13" id="KW-0747">Spliceosome</keyword>
<keyword evidence="10 13" id="KW-0508">mRNA splicing</keyword>
<dbReference type="Proteomes" id="UP000031516">
    <property type="component" value="Unassembled WGS sequence"/>
</dbReference>
<name>A0A0A8L590_9SACH</name>
<dbReference type="EMBL" id="CCBQ010000037">
    <property type="protein sequence ID" value="CDO94210.1"/>
    <property type="molecule type" value="Genomic_DNA"/>
</dbReference>
<dbReference type="GO" id="GO:0008033">
    <property type="term" value="P:tRNA processing"/>
    <property type="evidence" value="ECO:0007669"/>
    <property type="project" value="UniProtKB-KW"/>
</dbReference>
<keyword evidence="12 13" id="KW-0687">Ribonucleoprotein</keyword>
<evidence type="ECO:0000256" key="1">
    <source>
        <dbReference type="ARBA" id="ARBA00004123"/>
    </source>
</evidence>
<keyword evidence="11 13" id="KW-0539">Nucleus</keyword>
<evidence type="ECO:0000256" key="2">
    <source>
        <dbReference type="ARBA" id="ARBA00004496"/>
    </source>
</evidence>
<dbReference type="Pfam" id="PF01423">
    <property type="entry name" value="LSM"/>
    <property type="match status" value="1"/>
</dbReference>
<keyword evidence="6 13" id="KW-0507">mRNA processing</keyword>
<evidence type="ECO:0000256" key="6">
    <source>
        <dbReference type="ARBA" id="ARBA00022664"/>
    </source>
</evidence>
<keyword evidence="5" id="KW-0698">rRNA processing</keyword>
<dbReference type="AlphaFoldDB" id="A0A0A8L590"/>
<dbReference type="SMART" id="SM00651">
    <property type="entry name" value="Sm"/>
    <property type="match status" value="1"/>
</dbReference>
<dbReference type="Gene3D" id="2.30.30.100">
    <property type="match status" value="1"/>
</dbReference>
<keyword evidence="4" id="KW-0963">Cytoplasm</keyword>
<dbReference type="GO" id="GO:0046540">
    <property type="term" value="C:U4/U6 x U5 tri-snRNP complex"/>
    <property type="evidence" value="ECO:0007669"/>
    <property type="project" value="TreeGrafter"/>
</dbReference>
<keyword evidence="7" id="KW-0819">tRNA processing</keyword>
<dbReference type="PANTHER" id="PTHR11021">
    <property type="entry name" value="SMALL NUCLEAR RIBONUCLEOPROTEIN F SNRNP-F"/>
    <property type="match status" value="1"/>
</dbReference>
<evidence type="ECO:0000256" key="10">
    <source>
        <dbReference type="ARBA" id="ARBA00023187"/>
    </source>
</evidence>
<dbReference type="GO" id="GO:0005732">
    <property type="term" value="C:sno(s)RNA-containing ribonucleoprotein complex"/>
    <property type="evidence" value="ECO:0007669"/>
    <property type="project" value="TreeGrafter"/>
</dbReference>
<reference evidence="15 16" key="1">
    <citation type="submission" date="2014-03" db="EMBL/GenBank/DDBJ databases">
        <title>The genome of Kluyveromyces dobzhanskii.</title>
        <authorList>
            <person name="Nystedt B."/>
            <person name="Astrom S."/>
        </authorList>
    </citation>
    <scope>NUCLEOTIDE SEQUENCE [LARGE SCALE GENOMIC DNA]</scope>
    <source>
        <strain evidence="15 16">CBS 2104</strain>
    </source>
</reference>
<dbReference type="InterPro" id="IPR047575">
    <property type="entry name" value="Sm"/>
</dbReference>
<feature type="domain" description="Sm" evidence="14">
    <location>
        <begin position="7"/>
        <end position="80"/>
    </location>
</feature>
<evidence type="ECO:0000256" key="9">
    <source>
        <dbReference type="ARBA" id="ARBA00022884"/>
    </source>
</evidence>
<evidence type="ECO:0000313" key="16">
    <source>
        <dbReference type="Proteomes" id="UP000031516"/>
    </source>
</evidence>
<dbReference type="OrthoDB" id="268799at2759"/>
<dbReference type="GO" id="GO:0005681">
    <property type="term" value="C:spliceosomal complex"/>
    <property type="evidence" value="ECO:0007669"/>
    <property type="project" value="UniProtKB-KW"/>
</dbReference>
<evidence type="ECO:0000256" key="3">
    <source>
        <dbReference type="ARBA" id="ARBA00007927"/>
    </source>
</evidence>
<protein>
    <submittedName>
        <fullName evidence="15">WGS project CCBQ000000000 data, contig 00106</fullName>
    </submittedName>
</protein>
<proteinExistence type="inferred from homology"/>
<dbReference type="InterPro" id="IPR001163">
    <property type="entry name" value="Sm_dom_euk/arc"/>
</dbReference>
<dbReference type="PROSITE" id="PS52002">
    <property type="entry name" value="SM"/>
    <property type="match status" value="1"/>
</dbReference>
<evidence type="ECO:0000256" key="7">
    <source>
        <dbReference type="ARBA" id="ARBA00022694"/>
    </source>
</evidence>
<dbReference type="SUPFAM" id="SSF50182">
    <property type="entry name" value="Sm-like ribonucleoproteins"/>
    <property type="match status" value="1"/>
</dbReference>
<dbReference type="PANTHER" id="PTHR11021:SF1">
    <property type="entry name" value="U6 SNRNA-ASSOCIATED SM-LIKE PROTEIN LSM6"/>
    <property type="match status" value="1"/>
</dbReference>
<dbReference type="InterPro" id="IPR016487">
    <property type="entry name" value="Lsm6/sSmF"/>
</dbReference>
<gene>
    <name evidence="15" type="ORF">KLDO_g2486B</name>
</gene>
<dbReference type="GO" id="GO:0005688">
    <property type="term" value="C:U6 snRNP"/>
    <property type="evidence" value="ECO:0007669"/>
    <property type="project" value="TreeGrafter"/>
</dbReference>
<evidence type="ECO:0000256" key="5">
    <source>
        <dbReference type="ARBA" id="ARBA00022552"/>
    </source>
</evidence>
<keyword evidence="16" id="KW-1185">Reference proteome</keyword>
<evidence type="ECO:0000256" key="4">
    <source>
        <dbReference type="ARBA" id="ARBA00022490"/>
    </source>
</evidence>
<comment type="similarity">
    <text evidence="3 13">Belongs to the snRNP Sm proteins family. SmF/LSm6 subfamily.</text>
</comment>
<evidence type="ECO:0000256" key="8">
    <source>
        <dbReference type="ARBA" id="ARBA00022728"/>
    </source>
</evidence>
<comment type="caution">
    <text evidence="15">The sequence shown here is derived from an EMBL/GenBank/DDBJ whole genome shotgun (WGS) entry which is preliminary data.</text>
</comment>
<evidence type="ECO:0000256" key="11">
    <source>
        <dbReference type="ARBA" id="ARBA00023242"/>
    </source>
</evidence>
<dbReference type="GO" id="GO:0005730">
    <property type="term" value="C:nucleolus"/>
    <property type="evidence" value="ECO:0007669"/>
    <property type="project" value="TreeGrafter"/>
</dbReference>
<evidence type="ECO:0000259" key="14">
    <source>
        <dbReference type="PROSITE" id="PS52002"/>
    </source>
</evidence>
<dbReference type="GO" id="GO:0030490">
    <property type="term" value="P:maturation of SSU-rRNA"/>
    <property type="evidence" value="ECO:0007669"/>
    <property type="project" value="TreeGrafter"/>
</dbReference>
<accession>A0A0A8L590</accession>
<sequence length="80" mass="8927">MEAKTTASGSFLENIIGKPVYVKLFSGILYQGKLESIDGFMNVTMSQVSEHYEAEENGTLHKYASDVFLRGSQVLYISEK</sequence>
<dbReference type="GO" id="GO:0000932">
    <property type="term" value="C:P-body"/>
    <property type="evidence" value="ECO:0007669"/>
    <property type="project" value="TreeGrafter"/>
</dbReference>
<dbReference type="GO" id="GO:0000398">
    <property type="term" value="P:mRNA splicing, via spliceosome"/>
    <property type="evidence" value="ECO:0007669"/>
    <property type="project" value="InterPro"/>
</dbReference>
<organism evidence="15 16">
    <name type="scientific">Kluyveromyces dobzhanskii CBS 2104</name>
    <dbReference type="NCBI Taxonomy" id="1427455"/>
    <lineage>
        <taxon>Eukaryota</taxon>
        <taxon>Fungi</taxon>
        <taxon>Dikarya</taxon>
        <taxon>Ascomycota</taxon>
        <taxon>Saccharomycotina</taxon>
        <taxon>Saccharomycetes</taxon>
        <taxon>Saccharomycetales</taxon>
        <taxon>Saccharomycetaceae</taxon>
        <taxon>Kluyveromyces</taxon>
    </lineage>
</organism>